<feature type="region of interest" description="Disordered" evidence="1">
    <location>
        <begin position="236"/>
        <end position="298"/>
    </location>
</feature>
<evidence type="ECO:0000313" key="3">
    <source>
        <dbReference type="Proteomes" id="UP000035579"/>
    </source>
</evidence>
<reference evidence="2 3" key="1">
    <citation type="submission" date="2015-05" db="EMBL/GenBank/DDBJ databases">
        <title>Genome assembly of Archangium gephyra DSM 2261.</title>
        <authorList>
            <person name="Sharma G."/>
            <person name="Subramanian S."/>
        </authorList>
    </citation>
    <scope>NUCLEOTIDE SEQUENCE [LARGE SCALE GENOMIC DNA]</scope>
    <source>
        <strain evidence="2 3">DSM 2261</strain>
    </source>
</reference>
<proteinExistence type="predicted"/>
<dbReference type="Proteomes" id="UP000035579">
    <property type="component" value="Chromosome"/>
</dbReference>
<accession>A0AAC8Q169</accession>
<dbReference type="AlphaFoldDB" id="A0AAC8Q169"/>
<evidence type="ECO:0000313" key="2">
    <source>
        <dbReference type="EMBL" id="AKI99005.1"/>
    </source>
</evidence>
<sequence>MGSVQVAGVTRGRVSFQFVEFHVVRSRARSSRGEKLRSRGGHRRVVRANGTSDVEAQSQLKGLADKDFPWHVVWISPHELLPRLIPRAAIGTTMDSQVDLLRNEHRPFVDVDTAVLEPCPELLRLGKKVVFDQRAFEPRKGGKEALAVAEVEGHPGPGVLPKPRAPPVALGTRGTKRRARESRQLRTMRQGSLRERLRVHVRAVEEGALALVAGEHDALVGICVVAGGGLVSPGAFPGPQSGCGSARDQQQRGEEQRQQGAGPEGSGHEATTLRGRTAGWHDEQGSIRASVPGPFTFA</sequence>
<organism evidence="2 3">
    <name type="scientific">Archangium gephyra</name>
    <dbReference type="NCBI Taxonomy" id="48"/>
    <lineage>
        <taxon>Bacteria</taxon>
        <taxon>Pseudomonadati</taxon>
        <taxon>Myxococcota</taxon>
        <taxon>Myxococcia</taxon>
        <taxon>Myxococcales</taxon>
        <taxon>Cystobacterineae</taxon>
        <taxon>Archangiaceae</taxon>
        <taxon>Archangium</taxon>
    </lineage>
</organism>
<dbReference type="EMBL" id="CP011509">
    <property type="protein sequence ID" value="AKI99005.1"/>
    <property type="molecule type" value="Genomic_DNA"/>
</dbReference>
<protein>
    <submittedName>
        <fullName evidence="2">Uncharacterized protein</fullName>
    </submittedName>
</protein>
<feature type="region of interest" description="Disordered" evidence="1">
    <location>
        <begin position="154"/>
        <end position="189"/>
    </location>
</feature>
<gene>
    <name evidence="2" type="ORF">AA314_00632</name>
</gene>
<dbReference type="KEGG" id="age:AA314_00632"/>
<name>A0AAC8Q169_9BACT</name>
<evidence type="ECO:0000256" key="1">
    <source>
        <dbReference type="SAM" id="MobiDB-lite"/>
    </source>
</evidence>